<gene>
    <name evidence="1" type="ORF">METZ01_LOCUS43984</name>
</gene>
<dbReference type="Pfam" id="PF13489">
    <property type="entry name" value="Methyltransf_23"/>
    <property type="match status" value="1"/>
</dbReference>
<name>A0A381RH83_9ZZZZ</name>
<dbReference type="InterPro" id="IPR029063">
    <property type="entry name" value="SAM-dependent_MTases_sf"/>
</dbReference>
<dbReference type="SUPFAM" id="SSF53335">
    <property type="entry name" value="S-adenosyl-L-methionine-dependent methyltransferases"/>
    <property type="match status" value="1"/>
</dbReference>
<accession>A0A381RH83</accession>
<organism evidence="1">
    <name type="scientific">marine metagenome</name>
    <dbReference type="NCBI Taxonomy" id="408172"/>
    <lineage>
        <taxon>unclassified sequences</taxon>
        <taxon>metagenomes</taxon>
        <taxon>ecological metagenomes</taxon>
    </lineage>
</organism>
<dbReference type="EMBL" id="UINC01001950">
    <property type="protein sequence ID" value="SUZ91130.1"/>
    <property type="molecule type" value="Genomic_DNA"/>
</dbReference>
<dbReference type="Gene3D" id="3.40.50.150">
    <property type="entry name" value="Vaccinia Virus protein VP39"/>
    <property type="match status" value="1"/>
</dbReference>
<sequence>VNKIIDVGCGVGGNAAYLKENGYEIDVLSPDVYQEEFINKKFNGEMRFYKTKFEDFKSKTVYDLILESESACYIKINEGFSAANRALRDGGYLLAADYFVYNSNNQSPHLKSSHRMDEYLNAAKSSGFKLLKEYDQTENTMPTLDAALNFINRFVFPTAEYLQYSIQRKNPKTYQLLRSLLEKRISKKMDQLDLMSSDEFRKYRKYMIYLFQKV</sequence>
<evidence type="ECO:0008006" key="2">
    <source>
        <dbReference type="Google" id="ProtNLM"/>
    </source>
</evidence>
<proteinExistence type="predicted"/>
<dbReference type="CDD" id="cd02440">
    <property type="entry name" value="AdoMet_MTases"/>
    <property type="match status" value="1"/>
</dbReference>
<feature type="non-terminal residue" evidence="1">
    <location>
        <position position="1"/>
    </location>
</feature>
<protein>
    <recommendedName>
        <fullName evidence="2">Methyltransferase type 11 domain-containing protein</fullName>
    </recommendedName>
</protein>
<evidence type="ECO:0000313" key="1">
    <source>
        <dbReference type="EMBL" id="SUZ91130.1"/>
    </source>
</evidence>
<reference evidence="1" key="1">
    <citation type="submission" date="2018-05" db="EMBL/GenBank/DDBJ databases">
        <authorList>
            <person name="Lanie J.A."/>
            <person name="Ng W.-L."/>
            <person name="Kazmierczak K.M."/>
            <person name="Andrzejewski T.M."/>
            <person name="Davidsen T.M."/>
            <person name="Wayne K.J."/>
            <person name="Tettelin H."/>
            <person name="Glass J.I."/>
            <person name="Rusch D."/>
            <person name="Podicherti R."/>
            <person name="Tsui H.-C.T."/>
            <person name="Winkler M.E."/>
        </authorList>
    </citation>
    <scope>NUCLEOTIDE SEQUENCE</scope>
</reference>
<dbReference type="AlphaFoldDB" id="A0A381RH83"/>